<dbReference type="InParanoid" id="A0A0D2ALL2"/>
<sequence length="157" mass="17291">MEDPILSNSSWQQSWLRGACHKQCINRGDHVVAQALSSTSRLDITAAARTPTHGKGSVSPKRAAAFIVDATWQQLDVGHSQLLSRDSQTVRARKNGFQQHFPPLSASFSFAPQAVVLDREVRRAYVKICFESFFQSEAHLLEIAENNAQAVFVPGGT</sequence>
<keyword evidence="2" id="KW-1185">Reference proteome</keyword>
<accession>A0A0D2ALL2</accession>
<reference evidence="1 2" key="1">
    <citation type="submission" date="2015-01" db="EMBL/GenBank/DDBJ databases">
        <title>The Genome Sequence of Ochroconis gallopava CBS43764.</title>
        <authorList>
            <consortium name="The Broad Institute Genomics Platform"/>
            <person name="Cuomo C."/>
            <person name="de Hoog S."/>
            <person name="Gorbushina A."/>
            <person name="Stielow B."/>
            <person name="Teixiera M."/>
            <person name="Abouelleil A."/>
            <person name="Chapman S.B."/>
            <person name="Priest M."/>
            <person name="Young S.K."/>
            <person name="Wortman J."/>
            <person name="Nusbaum C."/>
            <person name="Birren B."/>
        </authorList>
    </citation>
    <scope>NUCLEOTIDE SEQUENCE [LARGE SCALE GENOMIC DNA]</scope>
    <source>
        <strain evidence="1 2">CBS 43764</strain>
    </source>
</reference>
<dbReference type="VEuPathDB" id="FungiDB:PV09_08483"/>
<dbReference type="AlphaFoldDB" id="A0A0D2ALL2"/>
<dbReference type="RefSeq" id="XP_016209843.1">
    <property type="nucleotide sequence ID" value="XM_016362395.1"/>
</dbReference>
<evidence type="ECO:0000313" key="2">
    <source>
        <dbReference type="Proteomes" id="UP000053259"/>
    </source>
</evidence>
<dbReference type="HOGENOM" id="CLU_1679314_0_0_1"/>
<proteinExistence type="predicted"/>
<organism evidence="1 2">
    <name type="scientific">Verruconis gallopava</name>
    <dbReference type="NCBI Taxonomy" id="253628"/>
    <lineage>
        <taxon>Eukaryota</taxon>
        <taxon>Fungi</taxon>
        <taxon>Dikarya</taxon>
        <taxon>Ascomycota</taxon>
        <taxon>Pezizomycotina</taxon>
        <taxon>Dothideomycetes</taxon>
        <taxon>Pleosporomycetidae</taxon>
        <taxon>Venturiales</taxon>
        <taxon>Sympoventuriaceae</taxon>
        <taxon>Verruconis</taxon>
    </lineage>
</organism>
<protein>
    <submittedName>
        <fullName evidence="1">Uncharacterized protein</fullName>
    </submittedName>
</protein>
<gene>
    <name evidence="1" type="ORF">PV09_08483</name>
</gene>
<evidence type="ECO:0000313" key="1">
    <source>
        <dbReference type="EMBL" id="KIV99973.1"/>
    </source>
</evidence>
<dbReference type="GeneID" id="27316456"/>
<dbReference type="EMBL" id="KN847569">
    <property type="protein sequence ID" value="KIV99973.1"/>
    <property type="molecule type" value="Genomic_DNA"/>
</dbReference>
<name>A0A0D2ALL2_9PEZI</name>
<dbReference type="Proteomes" id="UP000053259">
    <property type="component" value="Unassembled WGS sequence"/>
</dbReference>